<dbReference type="Proteomes" id="UP000324222">
    <property type="component" value="Unassembled WGS sequence"/>
</dbReference>
<accession>A0A5B7E4E4</accession>
<dbReference type="AlphaFoldDB" id="A0A5B7E4E4"/>
<name>A0A5B7E4E4_PORTR</name>
<evidence type="ECO:0000313" key="2">
    <source>
        <dbReference type="Proteomes" id="UP000324222"/>
    </source>
</evidence>
<sequence length="191" mass="20571">MVLHGIELGTQIDIVGTTTPLTSSLTSCPLNYCCSHILPSQHQRVIPSSLGILHLTVQALFTRTAAWTSQGVVVVKPPLLSDGVGTVCHKHVIHGLLVGAVQALVAGLVHHVARLREDFFHLSLALCNLSPRDIKLRHDTTSFHLAYLCEVPLLVPPATMAANHAHPLSGYPRGGWHLGTHFLPPQLTILG</sequence>
<reference evidence="1 2" key="1">
    <citation type="submission" date="2019-05" db="EMBL/GenBank/DDBJ databases">
        <title>Another draft genome of Portunus trituberculatus and its Hox gene families provides insights of decapod evolution.</title>
        <authorList>
            <person name="Jeong J.-H."/>
            <person name="Song I."/>
            <person name="Kim S."/>
            <person name="Choi T."/>
            <person name="Kim D."/>
            <person name="Ryu S."/>
            <person name="Kim W."/>
        </authorList>
    </citation>
    <scope>NUCLEOTIDE SEQUENCE [LARGE SCALE GENOMIC DNA]</scope>
    <source>
        <tissue evidence="1">Muscle</tissue>
    </source>
</reference>
<dbReference type="EMBL" id="VSRR010001975">
    <property type="protein sequence ID" value="MPC28840.1"/>
    <property type="molecule type" value="Genomic_DNA"/>
</dbReference>
<gene>
    <name evidence="1" type="ORF">E2C01_022051</name>
</gene>
<comment type="caution">
    <text evidence="1">The sequence shown here is derived from an EMBL/GenBank/DDBJ whole genome shotgun (WGS) entry which is preliminary data.</text>
</comment>
<keyword evidence="2" id="KW-1185">Reference proteome</keyword>
<proteinExistence type="predicted"/>
<evidence type="ECO:0000313" key="1">
    <source>
        <dbReference type="EMBL" id="MPC28840.1"/>
    </source>
</evidence>
<organism evidence="1 2">
    <name type="scientific">Portunus trituberculatus</name>
    <name type="common">Swimming crab</name>
    <name type="synonym">Neptunus trituberculatus</name>
    <dbReference type="NCBI Taxonomy" id="210409"/>
    <lineage>
        <taxon>Eukaryota</taxon>
        <taxon>Metazoa</taxon>
        <taxon>Ecdysozoa</taxon>
        <taxon>Arthropoda</taxon>
        <taxon>Crustacea</taxon>
        <taxon>Multicrustacea</taxon>
        <taxon>Malacostraca</taxon>
        <taxon>Eumalacostraca</taxon>
        <taxon>Eucarida</taxon>
        <taxon>Decapoda</taxon>
        <taxon>Pleocyemata</taxon>
        <taxon>Brachyura</taxon>
        <taxon>Eubrachyura</taxon>
        <taxon>Portunoidea</taxon>
        <taxon>Portunidae</taxon>
        <taxon>Portuninae</taxon>
        <taxon>Portunus</taxon>
    </lineage>
</organism>
<protein>
    <submittedName>
        <fullName evidence="1">Uncharacterized protein</fullName>
    </submittedName>
</protein>